<evidence type="ECO:0000256" key="6">
    <source>
        <dbReference type="ARBA" id="ARBA00023170"/>
    </source>
</evidence>
<evidence type="ECO:0000256" key="4">
    <source>
        <dbReference type="ARBA" id="ARBA00022989"/>
    </source>
</evidence>
<feature type="transmembrane region" description="Helical" evidence="8">
    <location>
        <begin position="297"/>
        <end position="317"/>
    </location>
</feature>
<dbReference type="EMBL" id="JAACXV010015721">
    <property type="protein sequence ID" value="KAF7264853.1"/>
    <property type="molecule type" value="Genomic_DNA"/>
</dbReference>
<keyword evidence="3 8" id="KW-0812">Transmembrane</keyword>
<keyword evidence="5 8" id="KW-0472">Membrane</keyword>
<organism evidence="9 10">
    <name type="scientific">Rhynchophorus ferrugineus</name>
    <name type="common">Red palm weevil</name>
    <name type="synonym">Curculio ferrugineus</name>
    <dbReference type="NCBI Taxonomy" id="354439"/>
    <lineage>
        <taxon>Eukaryota</taxon>
        <taxon>Metazoa</taxon>
        <taxon>Ecdysozoa</taxon>
        <taxon>Arthropoda</taxon>
        <taxon>Hexapoda</taxon>
        <taxon>Insecta</taxon>
        <taxon>Pterygota</taxon>
        <taxon>Neoptera</taxon>
        <taxon>Endopterygota</taxon>
        <taxon>Coleoptera</taxon>
        <taxon>Polyphaga</taxon>
        <taxon>Cucujiformia</taxon>
        <taxon>Curculionidae</taxon>
        <taxon>Dryophthorinae</taxon>
        <taxon>Rhynchophorus</taxon>
    </lineage>
</organism>
<keyword evidence="6" id="KW-0675">Receptor</keyword>
<comment type="caution">
    <text evidence="9">The sequence shown here is derived from an EMBL/GenBank/DDBJ whole genome shotgun (WGS) entry which is preliminary data.</text>
</comment>
<dbReference type="GO" id="GO:0005886">
    <property type="term" value="C:plasma membrane"/>
    <property type="evidence" value="ECO:0007669"/>
    <property type="project" value="UniProtKB-SubCell"/>
</dbReference>
<evidence type="ECO:0000256" key="1">
    <source>
        <dbReference type="ARBA" id="ARBA00004651"/>
    </source>
</evidence>
<dbReference type="SUPFAM" id="SSF53850">
    <property type="entry name" value="Periplasmic binding protein-like II"/>
    <property type="match status" value="1"/>
</dbReference>
<evidence type="ECO:0000256" key="3">
    <source>
        <dbReference type="ARBA" id="ARBA00022692"/>
    </source>
</evidence>
<feature type="transmembrane region" description="Helical" evidence="8">
    <location>
        <begin position="329"/>
        <end position="351"/>
    </location>
</feature>
<evidence type="ECO:0000313" key="9">
    <source>
        <dbReference type="EMBL" id="KAF7264853.1"/>
    </source>
</evidence>
<sequence length="523" mass="60649">MIVSLILENEKNALIAGTKLQLLLEKEKVIYQLRVANFGIYMMKRTPIIEDMISIWFQRKIFHRIPRINVGNFNKIRLRNVFTHLLVFTDNVSDITHNMQKLIKRFNLLYSETRYIFLIITNEGGLNATSYIWDDFWRKCQISNYIFFIIGQYSELLSYNPFTRTVFNLTDLDFVEPFPDKLVNLHGYQLNVSVMTNLPGFREIDGGFAGVDYELVSKFVSTRNATSKIIVHKGLFDSVMADIIEGEGDIIGNGFFAFEGLMLQSAYPHGFMDIVLLVKDQDGGSFLMNLMFMFDKYTCLALCLVLAMYYILKRTIWTGGHSSSRILRVAFLFFVFIMMTIFQSWIIRVLITSEHTRDLNTLDDLIKSGLPLYCLNEWKVLIHPSLIPHVKAISYADITTRLSMHAAQGAFCITSQFSKSIKADKELRDINAFYHEMREHAGTAFLVFYLRRNSPYKKKLKYTVLRSLQYGLYSREFGSLRKAEMETRRVAEELKLPHFTAVFELLGFGLFISLVIFVLECIL</sequence>
<keyword evidence="2" id="KW-1003">Cell membrane</keyword>
<name>A0A834LZE0_RHYFE</name>
<evidence type="ECO:0000256" key="5">
    <source>
        <dbReference type="ARBA" id="ARBA00023136"/>
    </source>
</evidence>
<gene>
    <name evidence="9" type="ORF">GWI33_022030</name>
</gene>
<feature type="transmembrane region" description="Helical" evidence="8">
    <location>
        <begin position="498"/>
        <end position="519"/>
    </location>
</feature>
<keyword evidence="4 8" id="KW-1133">Transmembrane helix</keyword>
<dbReference type="InterPro" id="IPR052192">
    <property type="entry name" value="Insect_Ionotropic_Sensory_Rcpt"/>
</dbReference>
<keyword evidence="10" id="KW-1185">Reference proteome</keyword>
<evidence type="ECO:0000256" key="8">
    <source>
        <dbReference type="SAM" id="Phobius"/>
    </source>
</evidence>
<dbReference type="OrthoDB" id="6819047at2759"/>
<reference evidence="9" key="1">
    <citation type="submission" date="2020-08" db="EMBL/GenBank/DDBJ databases">
        <title>Genome sequencing and assembly of the red palm weevil Rhynchophorus ferrugineus.</title>
        <authorList>
            <person name="Dias G.B."/>
            <person name="Bergman C.M."/>
            <person name="Manee M."/>
        </authorList>
    </citation>
    <scope>NUCLEOTIDE SEQUENCE</scope>
    <source>
        <strain evidence="9">AA-2017</strain>
        <tissue evidence="9">Whole larva</tissue>
    </source>
</reference>
<protein>
    <recommendedName>
        <fullName evidence="11">Ionotropic receptor</fullName>
    </recommendedName>
</protein>
<evidence type="ECO:0000256" key="2">
    <source>
        <dbReference type="ARBA" id="ARBA00022475"/>
    </source>
</evidence>
<accession>A0A834LZE0</accession>
<comment type="subcellular location">
    <subcellularLocation>
        <location evidence="1">Cell membrane</location>
        <topology evidence="1">Multi-pass membrane protein</topology>
    </subcellularLocation>
</comment>
<evidence type="ECO:0000313" key="10">
    <source>
        <dbReference type="Proteomes" id="UP000625711"/>
    </source>
</evidence>
<dbReference type="Proteomes" id="UP000625711">
    <property type="component" value="Unassembled WGS sequence"/>
</dbReference>
<evidence type="ECO:0000256" key="7">
    <source>
        <dbReference type="ARBA" id="ARBA00023180"/>
    </source>
</evidence>
<dbReference type="AlphaFoldDB" id="A0A834LZE0"/>
<proteinExistence type="predicted"/>
<evidence type="ECO:0008006" key="11">
    <source>
        <dbReference type="Google" id="ProtNLM"/>
    </source>
</evidence>
<dbReference type="PANTHER" id="PTHR42643">
    <property type="entry name" value="IONOTROPIC RECEPTOR 20A-RELATED"/>
    <property type="match status" value="1"/>
</dbReference>
<dbReference type="PANTHER" id="PTHR42643:SF24">
    <property type="entry name" value="IONOTROPIC RECEPTOR 60A"/>
    <property type="match status" value="1"/>
</dbReference>
<keyword evidence="7" id="KW-0325">Glycoprotein</keyword>